<dbReference type="AlphaFoldDB" id="A0A0C9XAX7"/>
<dbReference type="PROSITE" id="PS00867">
    <property type="entry name" value="CPSASE_2"/>
    <property type="match status" value="1"/>
</dbReference>
<dbReference type="InterPro" id="IPR050856">
    <property type="entry name" value="Biotin_carboxylase_complex"/>
</dbReference>
<dbReference type="InterPro" id="IPR011761">
    <property type="entry name" value="ATP-grasp"/>
</dbReference>
<dbReference type="STRING" id="1095629.A0A0C9XAX7"/>
<dbReference type="SMART" id="SM00878">
    <property type="entry name" value="Biotin_carb_C"/>
    <property type="match status" value="1"/>
</dbReference>
<dbReference type="FunFam" id="3.30.1490.20:FF:000003">
    <property type="entry name" value="acetyl-CoA carboxylase isoform X1"/>
    <property type="match status" value="1"/>
</dbReference>
<dbReference type="InterPro" id="IPR011764">
    <property type="entry name" value="Biotin_carboxylation_dom"/>
</dbReference>
<feature type="domain" description="Biotin carboxylation" evidence="10">
    <location>
        <begin position="77"/>
        <end position="558"/>
    </location>
</feature>
<dbReference type="SUPFAM" id="SSF51246">
    <property type="entry name" value="Rudiment single hybrid motif"/>
    <property type="match status" value="1"/>
</dbReference>
<dbReference type="OrthoDB" id="196847at2759"/>
<evidence type="ECO:0000259" key="9">
    <source>
        <dbReference type="PROSITE" id="PS50975"/>
    </source>
</evidence>
<feature type="domain" description="ATP-grasp" evidence="9">
    <location>
        <begin position="196"/>
        <end position="396"/>
    </location>
</feature>
<dbReference type="GO" id="GO:0046872">
    <property type="term" value="F:metal ion binding"/>
    <property type="evidence" value="ECO:0007669"/>
    <property type="project" value="InterPro"/>
</dbReference>
<reference evidence="12" key="2">
    <citation type="submission" date="2015-01" db="EMBL/GenBank/DDBJ databases">
        <title>Evolutionary Origins and Diversification of the Mycorrhizal Mutualists.</title>
        <authorList>
            <consortium name="DOE Joint Genome Institute"/>
            <consortium name="Mycorrhizal Genomics Consortium"/>
            <person name="Kohler A."/>
            <person name="Kuo A."/>
            <person name="Nagy L.G."/>
            <person name="Floudas D."/>
            <person name="Copeland A."/>
            <person name="Barry K.W."/>
            <person name="Cichocki N."/>
            <person name="Veneault-Fourrey C."/>
            <person name="LaButti K."/>
            <person name="Lindquist E.A."/>
            <person name="Lipzen A."/>
            <person name="Lundell T."/>
            <person name="Morin E."/>
            <person name="Murat C."/>
            <person name="Riley R."/>
            <person name="Ohm R."/>
            <person name="Sun H."/>
            <person name="Tunlid A."/>
            <person name="Henrissat B."/>
            <person name="Grigoriev I.V."/>
            <person name="Hibbett D.S."/>
            <person name="Martin F."/>
        </authorList>
    </citation>
    <scope>NUCLEOTIDE SEQUENCE [LARGE SCALE GENOMIC DNA]</scope>
    <source>
        <strain evidence="12">LaAM-08-1</strain>
    </source>
</reference>
<dbReference type="Gene3D" id="3.40.50.20">
    <property type="match status" value="1"/>
</dbReference>
<proteinExistence type="predicted"/>
<dbReference type="InterPro" id="IPR005482">
    <property type="entry name" value="Biotin_COase_C"/>
</dbReference>
<dbReference type="PROSITE" id="PS50975">
    <property type="entry name" value="ATP_GRASP"/>
    <property type="match status" value="1"/>
</dbReference>
<sequence>MIPTTKRSVTSRYLPTSLGRLSNNHRGTTSRPANKPELLSLTSTPTRGYGLGTPWRIQKKRYATESHGLTRIARKPHFDKILIANRGEIACRVIRTAKKLGIKTVAVYSDVDKDSLHVQMADEAYNIGPAPSAESYLRMDKIIDICHRSGAQAVHPGYGFLSENATFSERLAEAGIVFIGPPASAIVSMGSKSESKNIMSSAGVPCVPGYHGENQDAAFLFEQAQQIGFPVLIKAIHGGGGKGMRTVTTHTIAAFNEALLSAQRESLKAFGNDTVLVEKYIERPRHVEVQVFADNLGGVVSLWERDCSVQRRNQKIIEEAPAPGLSPELRADLSAKAIAAAHAVNYVGAGTVEFIFDNDTQRFYFMEMNTRLQVEHPVTEMVTGLDLVEWQLEVASGNPLPLAQEYIPLVGHAFEARIYAENPRNNFLPDSGSLLYLSTPTPTHIFAPSFAPLPPSETSTRSGLTPLLSTHDSITPSLRIEQGFTQGALIGVFYDPMIAKVVVHGRDRTEALRMLRKALDEYHVVGVSTNVEFLRTLAGNKSFINEEVETGFIPKHFDELFPPAEEPSPEILAQAALFVVLRDHSGSIGSTTQISPWTSLTSRRFGGDKYERVVTLQAENTSDQQAIVNVANTTPGRFDVIVNTSKGTTKFSNVPATLSSPTTISTQLDANYSQTTVVSQSPPAALPASSSPNTMERLHVFSDGHKTTLFLPSPNWLLSLGGDLLKVTKGALKAPMPSLVVDVRVKLGDRVEKGQAIIVLESMKTETVLRADTAGVVKAVGCKNGEMVEEGRELVEIEGDEVESSLP</sequence>
<dbReference type="GO" id="GO:0004485">
    <property type="term" value="F:methylcrotonoyl-CoA carboxylase activity"/>
    <property type="evidence" value="ECO:0007669"/>
    <property type="project" value="TreeGrafter"/>
</dbReference>
<reference evidence="11 12" key="1">
    <citation type="submission" date="2014-04" db="EMBL/GenBank/DDBJ databases">
        <authorList>
            <consortium name="DOE Joint Genome Institute"/>
            <person name="Kuo A."/>
            <person name="Kohler A."/>
            <person name="Nagy L.G."/>
            <person name="Floudas D."/>
            <person name="Copeland A."/>
            <person name="Barry K.W."/>
            <person name="Cichocki N."/>
            <person name="Veneault-Fourrey C."/>
            <person name="LaButti K."/>
            <person name="Lindquist E.A."/>
            <person name="Lipzen A."/>
            <person name="Lundell T."/>
            <person name="Morin E."/>
            <person name="Murat C."/>
            <person name="Sun H."/>
            <person name="Tunlid A."/>
            <person name="Henrissat B."/>
            <person name="Grigoriev I.V."/>
            <person name="Hibbett D.S."/>
            <person name="Martin F."/>
            <person name="Nordberg H.P."/>
            <person name="Cantor M.N."/>
            <person name="Hua S.X."/>
        </authorList>
    </citation>
    <scope>NUCLEOTIDE SEQUENCE [LARGE SCALE GENOMIC DNA]</scope>
    <source>
        <strain evidence="11 12">LaAM-08-1</strain>
    </source>
</reference>
<dbReference type="Pfam" id="PF02786">
    <property type="entry name" value="CPSase_L_D2"/>
    <property type="match status" value="1"/>
</dbReference>
<dbReference type="InterPro" id="IPR005481">
    <property type="entry name" value="BC-like_N"/>
</dbReference>
<dbReference type="Gene3D" id="3.30.470.20">
    <property type="entry name" value="ATP-grasp fold, B domain"/>
    <property type="match status" value="1"/>
</dbReference>
<evidence type="ECO:0000256" key="6">
    <source>
        <dbReference type="PROSITE-ProRule" id="PRU00409"/>
    </source>
</evidence>
<dbReference type="Gene3D" id="3.30.700.40">
    <property type="match status" value="1"/>
</dbReference>
<accession>A0A0C9XAX7</accession>
<dbReference type="SUPFAM" id="SSF52440">
    <property type="entry name" value="PreATP-grasp domain"/>
    <property type="match status" value="1"/>
</dbReference>
<dbReference type="PROSITE" id="PS50979">
    <property type="entry name" value="BC"/>
    <property type="match status" value="1"/>
</dbReference>
<feature type="domain" description="Lipoyl-binding" evidence="8">
    <location>
        <begin position="722"/>
        <end position="798"/>
    </location>
</feature>
<keyword evidence="12" id="KW-1185">Reference proteome</keyword>
<dbReference type="CDD" id="cd06850">
    <property type="entry name" value="biotinyl_domain"/>
    <property type="match status" value="1"/>
</dbReference>
<dbReference type="InterPro" id="IPR013815">
    <property type="entry name" value="ATP_grasp_subdomain_1"/>
</dbReference>
<dbReference type="Pfam" id="PF00289">
    <property type="entry name" value="Biotin_carb_N"/>
    <property type="match status" value="1"/>
</dbReference>
<keyword evidence="4 6" id="KW-0067">ATP-binding</keyword>
<dbReference type="FunFam" id="3.40.50.20:FF:000010">
    <property type="entry name" value="Propionyl-CoA carboxylase subunit alpha"/>
    <property type="match status" value="1"/>
</dbReference>
<evidence type="ECO:0000256" key="2">
    <source>
        <dbReference type="ARBA" id="ARBA00022598"/>
    </source>
</evidence>
<dbReference type="Pfam" id="PF02785">
    <property type="entry name" value="Biotin_carb_C"/>
    <property type="match status" value="1"/>
</dbReference>
<dbReference type="Proteomes" id="UP000054477">
    <property type="component" value="Unassembled WGS sequence"/>
</dbReference>
<evidence type="ECO:0000313" key="12">
    <source>
        <dbReference type="Proteomes" id="UP000054477"/>
    </source>
</evidence>
<feature type="region of interest" description="Disordered" evidence="7">
    <location>
        <begin position="1"/>
        <end position="45"/>
    </location>
</feature>
<dbReference type="Gene3D" id="3.30.1490.20">
    <property type="entry name" value="ATP-grasp fold, A domain"/>
    <property type="match status" value="1"/>
</dbReference>
<dbReference type="PROSITE" id="PS50968">
    <property type="entry name" value="BIOTINYL_LIPOYL"/>
    <property type="match status" value="1"/>
</dbReference>
<dbReference type="PANTHER" id="PTHR18866">
    <property type="entry name" value="CARBOXYLASE:PYRUVATE/ACETYL-COA/PROPIONYL-COA CARBOXYLASE"/>
    <property type="match status" value="1"/>
</dbReference>
<dbReference type="Pfam" id="PF00364">
    <property type="entry name" value="Biotin_lipoyl"/>
    <property type="match status" value="1"/>
</dbReference>
<evidence type="ECO:0000313" key="11">
    <source>
        <dbReference type="EMBL" id="KIK02041.1"/>
    </source>
</evidence>
<dbReference type="GO" id="GO:0005739">
    <property type="term" value="C:mitochondrion"/>
    <property type="evidence" value="ECO:0007669"/>
    <property type="project" value="TreeGrafter"/>
</dbReference>
<evidence type="ECO:0000256" key="4">
    <source>
        <dbReference type="ARBA" id="ARBA00022840"/>
    </source>
</evidence>
<dbReference type="SUPFAM" id="SSF51230">
    <property type="entry name" value="Single hybrid motif"/>
    <property type="match status" value="1"/>
</dbReference>
<dbReference type="HOGENOM" id="CLU_000395_3_3_1"/>
<name>A0A0C9XAX7_9AGAR</name>
<dbReference type="SUPFAM" id="SSF56059">
    <property type="entry name" value="Glutathione synthetase ATP-binding domain-like"/>
    <property type="match status" value="1"/>
</dbReference>
<organism evidence="11 12">
    <name type="scientific">Laccaria amethystina LaAM-08-1</name>
    <dbReference type="NCBI Taxonomy" id="1095629"/>
    <lineage>
        <taxon>Eukaryota</taxon>
        <taxon>Fungi</taxon>
        <taxon>Dikarya</taxon>
        <taxon>Basidiomycota</taxon>
        <taxon>Agaricomycotina</taxon>
        <taxon>Agaricomycetes</taxon>
        <taxon>Agaricomycetidae</taxon>
        <taxon>Agaricales</taxon>
        <taxon>Agaricineae</taxon>
        <taxon>Hydnangiaceae</taxon>
        <taxon>Laccaria</taxon>
    </lineage>
</organism>
<keyword evidence="3 6" id="KW-0547">Nucleotide-binding</keyword>
<dbReference type="InterPro" id="IPR005479">
    <property type="entry name" value="CPAse_ATP-bd"/>
</dbReference>
<feature type="compositionally biased region" description="Polar residues" evidence="7">
    <location>
        <begin position="1"/>
        <end position="32"/>
    </location>
</feature>
<gene>
    <name evidence="11" type="ORF">K443DRAFT_677929</name>
</gene>
<evidence type="ECO:0000256" key="5">
    <source>
        <dbReference type="ARBA" id="ARBA00023267"/>
    </source>
</evidence>
<evidence type="ECO:0000259" key="8">
    <source>
        <dbReference type="PROSITE" id="PS50968"/>
    </source>
</evidence>
<protein>
    <submittedName>
        <fullName evidence="11">Uncharacterized protein</fullName>
    </submittedName>
</protein>
<comment type="cofactor">
    <cofactor evidence="1">
        <name>biotin</name>
        <dbReference type="ChEBI" id="CHEBI:57586"/>
    </cofactor>
</comment>
<keyword evidence="5" id="KW-0092">Biotin</keyword>
<evidence type="ECO:0000256" key="1">
    <source>
        <dbReference type="ARBA" id="ARBA00001953"/>
    </source>
</evidence>
<dbReference type="GO" id="GO:0005524">
    <property type="term" value="F:ATP binding"/>
    <property type="evidence" value="ECO:0007669"/>
    <property type="project" value="UniProtKB-UniRule"/>
</dbReference>
<dbReference type="PANTHER" id="PTHR18866:SF33">
    <property type="entry name" value="METHYLCROTONOYL-COA CARBOXYLASE SUBUNIT ALPHA, MITOCHONDRIAL-RELATED"/>
    <property type="match status" value="1"/>
</dbReference>
<evidence type="ECO:0000259" key="10">
    <source>
        <dbReference type="PROSITE" id="PS50979"/>
    </source>
</evidence>
<dbReference type="Gene3D" id="2.40.50.100">
    <property type="match status" value="1"/>
</dbReference>
<keyword evidence="2" id="KW-0436">Ligase</keyword>
<evidence type="ECO:0000256" key="3">
    <source>
        <dbReference type="ARBA" id="ARBA00022741"/>
    </source>
</evidence>
<dbReference type="InterPro" id="IPR011053">
    <property type="entry name" value="Single_hybrid_motif"/>
</dbReference>
<evidence type="ECO:0000256" key="7">
    <source>
        <dbReference type="SAM" id="MobiDB-lite"/>
    </source>
</evidence>
<dbReference type="InterPro" id="IPR000089">
    <property type="entry name" value="Biotin_lipoyl"/>
</dbReference>
<dbReference type="InterPro" id="IPR011054">
    <property type="entry name" value="Rudment_hybrid_motif"/>
</dbReference>
<dbReference type="EMBL" id="KN838598">
    <property type="protein sequence ID" value="KIK02041.1"/>
    <property type="molecule type" value="Genomic_DNA"/>
</dbReference>
<dbReference type="InterPro" id="IPR016185">
    <property type="entry name" value="PreATP-grasp_dom_sf"/>
</dbReference>